<dbReference type="Proteomes" id="UP001497482">
    <property type="component" value="Chromosome 20"/>
</dbReference>
<dbReference type="EMBL" id="OZ035842">
    <property type="protein sequence ID" value="CAL1595729.1"/>
    <property type="molecule type" value="Genomic_DNA"/>
</dbReference>
<name>A0AAV2L5L4_KNICA</name>
<keyword evidence="1" id="KW-0732">Signal</keyword>
<evidence type="ECO:0000313" key="3">
    <source>
        <dbReference type="Proteomes" id="UP001497482"/>
    </source>
</evidence>
<accession>A0AAV2L5L4</accession>
<proteinExistence type="predicted"/>
<feature type="chain" id="PRO_5043517009" description="Secreted protein" evidence="1">
    <location>
        <begin position="19"/>
        <end position="76"/>
    </location>
</feature>
<gene>
    <name evidence="2" type="ORF">KC01_LOCUS24480</name>
</gene>
<evidence type="ECO:0000256" key="1">
    <source>
        <dbReference type="SAM" id="SignalP"/>
    </source>
</evidence>
<evidence type="ECO:0000313" key="2">
    <source>
        <dbReference type="EMBL" id="CAL1595729.1"/>
    </source>
</evidence>
<dbReference type="AlphaFoldDB" id="A0AAV2L5L4"/>
<evidence type="ECO:0008006" key="4">
    <source>
        <dbReference type="Google" id="ProtNLM"/>
    </source>
</evidence>
<organism evidence="2 3">
    <name type="scientific">Knipowitschia caucasica</name>
    <name type="common">Caucasian dwarf goby</name>
    <name type="synonym">Pomatoschistus caucasicus</name>
    <dbReference type="NCBI Taxonomy" id="637954"/>
    <lineage>
        <taxon>Eukaryota</taxon>
        <taxon>Metazoa</taxon>
        <taxon>Chordata</taxon>
        <taxon>Craniata</taxon>
        <taxon>Vertebrata</taxon>
        <taxon>Euteleostomi</taxon>
        <taxon>Actinopterygii</taxon>
        <taxon>Neopterygii</taxon>
        <taxon>Teleostei</taxon>
        <taxon>Neoteleostei</taxon>
        <taxon>Acanthomorphata</taxon>
        <taxon>Gobiaria</taxon>
        <taxon>Gobiiformes</taxon>
        <taxon>Gobioidei</taxon>
        <taxon>Gobiidae</taxon>
        <taxon>Gobiinae</taxon>
        <taxon>Knipowitschia</taxon>
    </lineage>
</organism>
<protein>
    <recommendedName>
        <fullName evidence="4">Secreted protein</fullName>
    </recommendedName>
</protein>
<keyword evidence="3" id="KW-1185">Reference proteome</keyword>
<reference evidence="2 3" key="1">
    <citation type="submission" date="2024-04" db="EMBL/GenBank/DDBJ databases">
        <authorList>
            <person name="Waldvogel A.-M."/>
            <person name="Schoenle A."/>
        </authorList>
    </citation>
    <scope>NUCLEOTIDE SEQUENCE [LARGE SCALE GENOMIC DNA]</scope>
</reference>
<feature type="signal peptide" evidence="1">
    <location>
        <begin position="1"/>
        <end position="18"/>
    </location>
</feature>
<sequence length="76" mass="8624">MTCSRVALLLIWSPLDKAVYRKVECKQEKQNRARSFPHYPRASLPRGLRHYPLTYVLCSALRTSVCVVTVCGCVAL</sequence>